<dbReference type="Proteomes" id="UP000027337">
    <property type="component" value="Unassembled WGS sequence"/>
</dbReference>
<gene>
    <name evidence="1" type="ORF">PM02_18805</name>
</gene>
<organism evidence="1 2">
    <name type="scientific">Sulfitobacter mediterraneus</name>
    <dbReference type="NCBI Taxonomy" id="83219"/>
    <lineage>
        <taxon>Bacteria</taxon>
        <taxon>Pseudomonadati</taxon>
        <taxon>Pseudomonadota</taxon>
        <taxon>Alphaproteobacteria</taxon>
        <taxon>Rhodobacterales</taxon>
        <taxon>Roseobacteraceae</taxon>
        <taxon>Sulfitobacter</taxon>
    </lineage>
</organism>
<dbReference type="eggNOG" id="ENOG5032Z4E">
    <property type="taxonomic scope" value="Bacteria"/>
</dbReference>
<dbReference type="AlphaFoldDB" id="A0A061SQJ7"/>
<evidence type="ECO:0000313" key="2">
    <source>
        <dbReference type="Proteomes" id="UP000027337"/>
    </source>
</evidence>
<evidence type="ECO:0008006" key="3">
    <source>
        <dbReference type="Google" id="ProtNLM"/>
    </source>
</evidence>
<dbReference type="RefSeq" id="WP_037911488.1">
    <property type="nucleotide sequence ID" value="NZ_JEMU01000026.1"/>
</dbReference>
<reference evidence="1 2" key="1">
    <citation type="journal article" date="2014" name="Genome Announc.">
        <title>Draft Genome Sequences of Two Isolates of the Roseobacter Group, Sulfitobacter sp. Strains 3SOLIMAR09 and 1FIGIMAR09, from Harbors of Mallorca Island (Mediterranean Sea).</title>
        <authorList>
            <person name="Mas-Llado M."/>
            <person name="Pina-Villalonga J.M."/>
            <person name="Brunet-Galmes I."/>
            <person name="Nogales B."/>
            <person name="Bosch R."/>
        </authorList>
    </citation>
    <scope>NUCLEOTIDE SEQUENCE [LARGE SCALE GENOMIC DNA]</scope>
    <source>
        <strain evidence="1 2">1FIGIMAR09</strain>
    </source>
</reference>
<comment type="caution">
    <text evidence="1">The sequence shown here is derived from an EMBL/GenBank/DDBJ whole genome shotgun (WGS) entry which is preliminary data.</text>
</comment>
<dbReference type="STRING" id="83219.PM02_18805"/>
<proteinExistence type="predicted"/>
<protein>
    <recommendedName>
        <fullName evidence="3">DNA-binding protein</fullName>
    </recommendedName>
</protein>
<evidence type="ECO:0000313" key="1">
    <source>
        <dbReference type="EMBL" id="KAJ01535.1"/>
    </source>
</evidence>
<sequence>MSKRFRTRGIKSNKAYQVDELADVAGVSILTVRNWIRAGMAQIDDQRPTMILGFQALNFLVAHKAKAKRPMAMHEFYCMRCKAPRSPLGGLADFDPSTPTSGRLKALCSVCECVCNRNISAKDLPEVSKTLDVEIRGTR</sequence>
<keyword evidence="2" id="KW-1185">Reference proteome</keyword>
<name>A0A061SQJ7_9RHOB</name>
<accession>A0A061SQJ7</accession>
<dbReference type="EMBL" id="JEMU01000026">
    <property type="protein sequence ID" value="KAJ01535.1"/>
    <property type="molecule type" value="Genomic_DNA"/>
</dbReference>